<dbReference type="AlphaFoldDB" id="A0A7C8IJL9"/>
<dbReference type="EMBL" id="WUBL01000223">
    <property type="protein sequence ID" value="KAF2963218.1"/>
    <property type="molecule type" value="Genomic_DNA"/>
</dbReference>
<sequence>MGTPGMVGLEEVDRHREHQYRYLSAVDIVNGGSSSDVVGDVAGVEDGVVEVWGEDEDDDDKVADEVSVKKDDMVDEDGDCEALVVFENLRIKCALCAALAFPTGMFR</sequence>
<gene>
    <name evidence="1" type="ORF">GQX73_g10359</name>
</gene>
<dbReference type="Proteomes" id="UP000481858">
    <property type="component" value="Unassembled WGS sequence"/>
</dbReference>
<proteinExistence type="predicted"/>
<dbReference type="InParanoid" id="A0A7C8IJL9"/>
<evidence type="ECO:0000313" key="2">
    <source>
        <dbReference type="Proteomes" id="UP000481858"/>
    </source>
</evidence>
<evidence type="ECO:0000313" key="1">
    <source>
        <dbReference type="EMBL" id="KAF2963218.1"/>
    </source>
</evidence>
<comment type="caution">
    <text evidence="1">The sequence shown here is derived from an EMBL/GenBank/DDBJ whole genome shotgun (WGS) entry which is preliminary data.</text>
</comment>
<reference evidence="1 2" key="1">
    <citation type="submission" date="2019-12" db="EMBL/GenBank/DDBJ databases">
        <title>Draft genome sequence of the ascomycete Xylaria multiplex DSM 110363.</title>
        <authorList>
            <person name="Buettner E."/>
            <person name="Kellner H."/>
        </authorList>
    </citation>
    <scope>NUCLEOTIDE SEQUENCE [LARGE SCALE GENOMIC DNA]</scope>
    <source>
        <strain evidence="1 2">DSM 110363</strain>
    </source>
</reference>
<organism evidence="1 2">
    <name type="scientific">Xylaria multiplex</name>
    <dbReference type="NCBI Taxonomy" id="323545"/>
    <lineage>
        <taxon>Eukaryota</taxon>
        <taxon>Fungi</taxon>
        <taxon>Dikarya</taxon>
        <taxon>Ascomycota</taxon>
        <taxon>Pezizomycotina</taxon>
        <taxon>Sordariomycetes</taxon>
        <taxon>Xylariomycetidae</taxon>
        <taxon>Xylariales</taxon>
        <taxon>Xylariaceae</taxon>
        <taxon>Xylaria</taxon>
    </lineage>
</organism>
<protein>
    <submittedName>
        <fullName evidence="1">Uncharacterized protein</fullName>
    </submittedName>
</protein>
<keyword evidence="2" id="KW-1185">Reference proteome</keyword>
<name>A0A7C8IJL9_9PEZI</name>
<accession>A0A7C8IJL9</accession>